<sequence length="336" mass="37070">MLRRMIVLVLVAVLAWGGYWAVGAWALEKAVRGWLEERRAEGWQAEAEAVVVRGFPNRFDLELGGLQLADPATGWAWTAPFFQSLALSYKPYHVIAVWPDSQSLQTPFERLEITSERLRGSLMLTPTTLALKRSSFELDGIEVTSDAGWASRLTEGRLATRTLPEDFPDPTLHQISFSARAWQVPSRLLSELNAADMLPDTLDSVTADVTIRFSAPWDRYAIERSRPQPRRVEIRLAEAKWGQMELKLAGSFDVDDAGVPEGAVMVKATNWREILAVGVASGVVPADWEGTITTALELASQLAGSPRTLDIPLNFKNGQTRIGPAPIGPAPVFLLR</sequence>
<dbReference type="Proteomes" id="UP000184932">
    <property type="component" value="Unassembled WGS sequence"/>
</dbReference>
<protein>
    <recommendedName>
        <fullName evidence="3">DUF2125 domain-containing protein</fullName>
    </recommendedName>
</protein>
<dbReference type="AlphaFoldDB" id="A0A1N6H394"/>
<dbReference type="RefSeq" id="WP_074256990.1">
    <property type="nucleotide sequence ID" value="NZ_FSRL01000001.1"/>
</dbReference>
<organism evidence="1 2">
    <name type="scientific">Vannielia litorea</name>
    <dbReference type="NCBI Taxonomy" id="1217970"/>
    <lineage>
        <taxon>Bacteria</taxon>
        <taxon>Pseudomonadati</taxon>
        <taxon>Pseudomonadota</taxon>
        <taxon>Alphaproteobacteria</taxon>
        <taxon>Rhodobacterales</taxon>
        <taxon>Paracoccaceae</taxon>
        <taxon>Vannielia</taxon>
    </lineage>
</organism>
<evidence type="ECO:0000313" key="1">
    <source>
        <dbReference type="EMBL" id="SIO14281.1"/>
    </source>
</evidence>
<dbReference type="InterPro" id="IPR018666">
    <property type="entry name" value="DUF2125"/>
</dbReference>
<name>A0A1N6H394_9RHOB</name>
<evidence type="ECO:0008006" key="3">
    <source>
        <dbReference type="Google" id="ProtNLM"/>
    </source>
</evidence>
<dbReference type="STRING" id="1217970.SAMN05444002_3037"/>
<dbReference type="EMBL" id="FSRL01000001">
    <property type="protein sequence ID" value="SIO14281.1"/>
    <property type="molecule type" value="Genomic_DNA"/>
</dbReference>
<accession>A0A1N6H394</accession>
<dbReference type="OrthoDB" id="7625707at2"/>
<gene>
    <name evidence="1" type="ORF">SAMN05444002_3037</name>
</gene>
<keyword evidence="2" id="KW-1185">Reference proteome</keyword>
<reference evidence="2" key="1">
    <citation type="submission" date="2016-11" db="EMBL/GenBank/DDBJ databases">
        <authorList>
            <person name="Varghese N."/>
            <person name="Submissions S."/>
        </authorList>
    </citation>
    <scope>NUCLEOTIDE SEQUENCE [LARGE SCALE GENOMIC DNA]</scope>
    <source>
        <strain evidence="2">DSM 29440</strain>
    </source>
</reference>
<evidence type="ECO:0000313" key="2">
    <source>
        <dbReference type="Proteomes" id="UP000184932"/>
    </source>
</evidence>
<dbReference type="Pfam" id="PF09898">
    <property type="entry name" value="DUF2125"/>
    <property type="match status" value="1"/>
</dbReference>
<proteinExistence type="predicted"/>